<comment type="caution">
    <text evidence="1">The sequence shown here is derived from an EMBL/GenBank/DDBJ whole genome shotgun (WGS) entry which is preliminary data.</text>
</comment>
<proteinExistence type="predicted"/>
<gene>
    <name evidence="1" type="ORF">CEXT_653621</name>
</gene>
<organism evidence="1 2">
    <name type="scientific">Caerostris extrusa</name>
    <name type="common">Bark spider</name>
    <name type="synonym">Caerostris bankana</name>
    <dbReference type="NCBI Taxonomy" id="172846"/>
    <lineage>
        <taxon>Eukaryota</taxon>
        <taxon>Metazoa</taxon>
        <taxon>Ecdysozoa</taxon>
        <taxon>Arthropoda</taxon>
        <taxon>Chelicerata</taxon>
        <taxon>Arachnida</taxon>
        <taxon>Araneae</taxon>
        <taxon>Araneomorphae</taxon>
        <taxon>Entelegynae</taxon>
        <taxon>Araneoidea</taxon>
        <taxon>Araneidae</taxon>
        <taxon>Caerostris</taxon>
    </lineage>
</organism>
<keyword evidence="2" id="KW-1185">Reference proteome</keyword>
<name>A0AAV4N7Z8_CAEEX</name>
<reference evidence="1 2" key="1">
    <citation type="submission" date="2021-06" db="EMBL/GenBank/DDBJ databases">
        <title>Caerostris extrusa draft genome.</title>
        <authorList>
            <person name="Kono N."/>
            <person name="Arakawa K."/>
        </authorList>
    </citation>
    <scope>NUCLEOTIDE SEQUENCE [LARGE SCALE GENOMIC DNA]</scope>
</reference>
<sequence length="90" mass="10303">MEGGPLECRRAPGKECCVGWPNRALTPPHCRTVRPSALARLRPRVPRMRYFPFPAFFPRGGIGTEDECLCFDGIKKKKKKKNTLNLWKMS</sequence>
<protein>
    <submittedName>
        <fullName evidence="1">Uncharacterized protein</fullName>
    </submittedName>
</protein>
<dbReference type="EMBL" id="BPLR01020626">
    <property type="protein sequence ID" value="GIX80837.1"/>
    <property type="molecule type" value="Genomic_DNA"/>
</dbReference>
<dbReference type="Proteomes" id="UP001054945">
    <property type="component" value="Unassembled WGS sequence"/>
</dbReference>
<accession>A0AAV4N7Z8</accession>
<evidence type="ECO:0000313" key="2">
    <source>
        <dbReference type="Proteomes" id="UP001054945"/>
    </source>
</evidence>
<evidence type="ECO:0000313" key="1">
    <source>
        <dbReference type="EMBL" id="GIX80837.1"/>
    </source>
</evidence>
<dbReference type="AlphaFoldDB" id="A0AAV4N7Z8"/>